<evidence type="ECO:0000313" key="4">
    <source>
        <dbReference type="Proteomes" id="UP000027222"/>
    </source>
</evidence>
<feature type="transmembrane region" description="Helical" evidence="2">
    <location>
        <begin position="53"/>
        <end position="75"/>
    </location>
</feature>
<dbReference type="EMBL" id="KL142392">
    <property type="protein sequence ID" value="KDR71435.1"/>
    <property type="molecule type" value="Genomic_DNA"/>
</dbReference>
<dbReference type="OrthoDB" id="2915751at2759"/>
<gene>
    <name evidence="3" type="ORF">GALMADRAFT_143712</name>
</gene>
<name>A0A067SKK2_GALM3</name>
<keyword evidence="2" id="KW-0812">Transmembrane</keyword>
<evidence type="ECO:0000313" key="3">
    <source>
        <dbReference type="EMBL" id="KDR71435.1"/>
    </source>
</evidence>
<dbReference type="HOGENOM" id="CLU_054795_0_0_1"/>
<feature type="transmembrane region" description="Helical" evidence="2">
    <location>
        <begin position="256"/>
        <end position="278"/>
    </location>
</feature>
<feature type="transmembrane region" description="Helical" evidence="2">
    <location>
        <begin position="215"/>
        <end position="236"/>
    </location>
</feature>
<dbReference type="AlphaFoldDB" id="A0A067SKK2"/>
<reference evidence="4" key="1">
    <citation type="journal article" date="2014" name="Proc. Natl. Acad. Sci. U.S.A.">
        <title>Extensive sampling of basidiomycete genomes demonstrates inadequacy of the white-rot/brown-rot paradigm for wood decay fungi.</title>
        <authorList>
            <person name="Riley R."/>
            <person name="Salamov A.A."/>
            <person name="Brown D.W."/>
            <person name="Nagy L.G."/>
            <person name="Floudas D."/>
            <person name="Held B.W."/>
            <person name="Levasseur A."/>
            <person name="Lombard V."/>
            <person name="Morin E."/>
            <person name="Otillar R."/>
            <person name="Lindquist E.A."/>
            <person name="Sun H."/>
            <person name="LaButti K.M."/>
            <person name="Schmutz J."/>
            <person name="Jabbour D."/>
            <person name="Luo H."/>
            <person name="Baker S.E."/>
            <person name="Pisabarro A.G."/>
            <person name="Walton J.D."/>
            <person name="Blanchette R.A."/>
            <person name="Henrissat B."/>
            <person name="Martin F."/>
            <person name="Cullen D."/>
            <person name="Hibbett D.S."/>
            <person name="Grigoriev I.V."/>
        </authorList>
    </citation>
    <scope>NUCLEOTIDE SEQUENCE [LARGE SCALE GENOMIC DNA]</scope>
    <source>
        <strain evidence="4">CBS 339.88</strain>
    </source>
</reference>
<proteinExistence type="predicted"/>
<sequence length="332" mass="36771">MSDNLPSAAIQQFDISCSLNSIVMLALLTGIFTMVYIGTMYLYLNGKGSRQRMVIATTTALTFLGIFQLGLQWYYLKRAVVTNGTIRNDIFVALLEIPAWLDVLLCFSQMLVVVFADALLIWRCFFVWNRSRRVILLPTLLLVAEFLLTFAHLTLLSLTDTEKITSKDVRLLGHIQVAMLCASFTGSMAATLLIAYKIHSVTNQEFTPRGRFRHVIEIIVQSAVVYSLALLLQLAYNVRAVIATDLEQLAFAFSSYAQPLAFSLTVLVPTIMVARVCLAPDPNVHLSGQLHLSRLQFQEPSGSSENGQVRTDGAGEMQVKSLLPSTGEKDAV</sequence>
<dbReference type="Proteomes" id="UP000027222">
    <property type="component" value="Unassembled WGS sequence"/>
</dbReference>
<keyword evidence="2" id="KW-1133">Transmembrane helix</keyword>
<keyword evidence="4" id="KW-1185">Reference proteome</keyword>
<feature type="transmembrane region" description="Helical" evidence="2">
    <location>
        <begin position="134"/>
        <end position="155"/>
    </location>
</feature>
<feature type="region of interest" description="Disordered" evidence="1">
    <location>
        <begin position="299"/>
        <end position="332"/>
    </location>
</feature>
<feature type="transmembrane region" description="Helical" evidence="2">
    <location>
        <begin position="99"/>
        <end position="122"/>
    </location>
</feature>
<evidence type="ECO:0000256" key="2">
    <source>
        <dbReference type="SAM" id="Phobius"/>
    </source>
</evidence>
<protein>
    <submittedName>
        <fullName evidence="3">Uncharacterized protein</fullName>
    </submittedName>
</protein>
<keyword evidence="2" id="KW-0472">Membrane</keyword>
<feature type="compositionally biased region" description="Polar residues" evidence="1">
    <location>
        <begin position="299"/>
        <end position="309"/>
    </location>
</feature>
<feature type="transmembrane region" description="Helical" evidence="2">
    <location>
        <begin position="22"/>
        <end position="44"/>
    </location>
</feature>
<evidence type="ECO:0000256" key="1">
    <source>
        <dbReference type="SAM" id="MobiDB-lite"/>
    </source>
</evidence>
<accession>A0A067SKK2</accession>
<organism evidence="3 4">
    <name type="scientific">Galerina marginata (strain CBS 339.88)</name>
    <dbReference type="NCBI Taxonomy" id="685588"/>
    <lineage>
        <taxon>Eukaryota</taxon>
        <taxon>Fungi</taxon>
        <taxon>Dikarya</taxon>
        <taxon>Basidiomycota</taxon>
        <taxon>Agaricomycotina</taxon>
        <taxon>Agaricomycetes</taxon>
        <taxon>Agaricomycetidae</taxon>
        <taxon>Agaricales</taxon>
        <taxon>Agaricineae</taxon>
        <taxon>Strophariaceae</taxon>
        <taxon>Galerina</taxon>
    </lineage>
</organism>
<feature type="transmembrane region" description="Helical" evidence="2">
    <location>
        <begin position="175"/>
        <end position="195"/>
    </location>
</feature>